<dbReference type="AlphaFoldDB" id="N1QI28"/>
<dbReference type="RefSeq" id="XP_016764971.1">
    <property type="nucleotide sequence ID" value="XM_016907890.1"/>
</dbReference>
<dbReference type="EMBL" id="KB456260">
    <property type="protein sequence ID" value="EMF16850.1"/>
    <property type="molecule type" value="Genomic_DNA"/>
</dbReference>
<proteinExistence type="predicted"/>
<dbReference type="OrthoDB" id="3916215at2759"/>
<evidence type="ECO:0000256" key="1">
    <source>
        <dbReference type="SAM" id="MobiDB-lite"/>
    </source>
</evidence>
<sequence length="312" mass="34359">MAANTRQSSLRTTASAGIEKPRSSRGRPTTRETNPGARPRTTRGRGRGRGPNRAPASDQRAQLAKQALQSGLQAEANPSRPQQDAAPVETRKQVARISNGPWKSTPLSLYFVQRGQLENSPDAETIALNLIDFLLSESNWDPRLRMNILAASCFFFACSLTGLSNQASDIARSFEADLDSNANAWMAYLVARNVQVADVATMRTRLRLTASDVEGGYAILWNMRNAFREILGDYAETLETLSKPRGYSVLLLECSEAGQEKEQEEKQNEEAAASSSESSTEVHETAAEEQLPPKVELVELDDFETSIEDYES</sequence>
<accession>N1QI28</accession>
<protein>
    <submittedName>
        <fullName evidence="2">Uncharacterized protein</fullName>
    </submittedName>
</protein>
<dbReference type="Proteomes" id="UP000016931">
    <property type="component" value="Unassembled WGS sequence"/>
</dbReference>
<evidence type="ECO:0000313" key="3">
    <source>
        <dbReference type="Proteomes" id="UP000016931"/>
    </source>
</evidence>
<gene>
    <name evidence="2" type="ORF">SEPMUDRAFT_160236</name>
</gene>
<dbReference type="OMA" id="AACFYFA"/>
<organism evidence="2 3">
    <name type="scientific">Sphaerulina musiva (strain SO2202)</name>
    <name type="common">Poplar stem canker fungus</name>
    <name type="synonym">Septoria musiva</name>
    <dbReference type="NCBI Taxonomy" id="692275"/>
    <lineage>
        <taxon>Eukaryota</taxon>
        <taxon>Fungi</taxon>
        <taxon>Dikarya</taxon>
        <taxon>Ascomycota</taxon>
        <taxon>Pezizomycotina</taxon>
        <taxon>Dothideomycetes</taxon>
        <taxon>Dothideomycetidae</taxon>
        <taxon>Mycosphaerellales</taxon>
        <taxon>Mycosphaerellaceae</taxon>
        <taxon>Sphaerulina</taxon>
    </lineage>
</organism>
<feature type="compositionally biased region" description="Basic and acidic residues" evidence="1">
    <location>
        <begin position="258"/>
        <end position="269"/>
    </location>
</feature>
<feature type="compositionally biased region" description="Low complexity" evidence="1">
    <location>
        <begin position="270"/>
        <end position="279"/>
    </location>
</feature>
<reference evidence="2 3" key="1">
    <citation type="journal article" date="2012" name="PLoS Pathog.">
        <title>Diverse lifestyles and strategies of plant pathogenesis encoded in the genomes of eighteen Dothideomycetes fungi.</title>
        <authorList>
            <person name="Ohm R.A."/>
            <person name="Feau N."/>
            <person name="Henrissat B."/>
            <person name="Schoch C.L."/>
            <person name="Horwitz B.A."/>
            <person name="Barry K.W."/>
            <person name="Condon B.J."/>
            <person name="Copeland A.C."/>
            <person name="Dhillon B."/>
            <person name="Glaser F."/>
            <person name="Hesse C.N."/>
            <person name="Kosti I."/>
            <person name="LaButti K."/>
            <person name="Lindquist E.A."/>
            <person name="Lucas S."/>
            <person name="Salamov A.A."/>
            <person name="Bradshaw R.E."/>
            <person name="Ciuffetti L."/>
            <person name="Hamelin R.C."/>
            <person name="Kema G.H.J."/>
            <person name="Lawrence C."/>
            <person name="Scott J.A."/>
            <person name="Spatafora J.W."/>
            <person name="Turgeon B.G."/>
            <person name="de Wit P.J.G.M."/>
            <person name="Zhong S."/>
            <person name="Goodwin S.B."/>
            <person name="Grigoriev I.V."/>
        </authorList>
    </citation>
    <scope>NUCLEOTIDE SEQUENCE [LARGE SCALE GENOMIC DNA]</scope>
    <source>
        <strain evidence="2 3">SO2202</strain>
    </source>
</reference>
<dbReference type="GeneID" id="27905027"/>
<feature type="compositionally biased region" description="Acidic residues" evidence="1">
    <location>
        <begin position="298"/>
        <end position="312"/>
    </location>
</feature>
<dbReference type="HOGENOM" id="CLU_891885_0_0_1"/>
<feature type="region of interest" description="Disordered" evidence="1">
    <location>
        <begin position="1"/>
        <end position="99"/>
    </location>
</feature>
<name>N1QI28_SPHMS</name>
<dbReference type="eggNOG" id="ENOG502T77J">
    <property type="taxonomic scope" value="Eukaryota"/>
</dbReference>
<feature type="compositionally biased region" description="Polar residues" evidence="1">
    <location>
        <begin position="1"/>
        <end position="15"/>
    </location>
</feature>
<feature type="region of interest" description="Disordered" evidence="1">
    <location>
        <begin position="258"/>
        <end position="312"/>
    </location>
</feature>
<keyword evidence="3" id="KW-1185">Reference proteome</keyword>
<evidence type="ECO:0000313" key="2">
    <source>
        <dbReference type="EMBL" id="EMF16850.1"/>
    </source>
</evidence>
<feature type="compositionally biased region" description="Basic residues" evidence="1">
    <location>
        <begin position="40"/>
        <end position="50"/>
    </location>
</feature>